<dbReference type="InterPro" id="IPR052902">
    <property type="entry name" value="ABC-2_transporter"/>
</dbReference>
<organism evidence="7 8">
    <name type="scientific">Saccharomonospora glauca K62</name>
    <dbReference type="NCBI Taxonomy" id="928724"/>
    <lineage>
        <taxon>Bacteria</taxon>
        <taxon>Bacillati</taxon>
        <taxon>Actinomycetota</taxon>
        <taxon>Actinomycetes</taxon>
        <taxon>Pseudonocardiales</taxon>
        <taxon>Pseudonocardiaceae</taxon>
        <taxon>Saccharomonospora</taxon>
    </lineage>
</organism>
<feature type="transmembrane region" description="Helical" evidence="5">
    <location>
        <begin position="50"/>
        <end position="77"/>
    </location>
</feature>
<dbReference type="STRING" id="928724.SacglDRAFT_01631"/>
<dbReference type="Pfam" id="PF01061">
    <property type="entry name" value="ABC2_membrane"/>
    <property type="match status" value="1"/>
</dbReference>
<accession>I1D0S2</accession>
<evidence type="ECO:0000256" key="4">
    <source>
        <dbReference type="ARBA" id="ARBA00023136"/>
    </source>
</evidence>
<feature type="transmembrane region" description="Helical" evidence="5">
    <location>
        <begin position="226"/>
        <end position="245"/>
    </location>
</feature>
<dbReference type="AlphaFoldDB" id="I1D0S2"/>
<sequence>MNLTRRQLVALFRAETKLLTRNSTVAATALVFPVAMAVFMVLYSRDNLGALGWALPVALQVLLIVGMTVYISTTLALTARREDLYLKRLRSGEASDVVIIVGISSPLIVLGLLQCVLAVAVVWVLGQGRPHNVPVLALAVVLSVAMTATLGFATTGLVSSTQQADMAGLPFFLFLLVTGIWGATNGAEGPTVEQLWTPGGAVVDLMRIAYDGTSSFSEQLAASPPAVLVLLAWTVVGAVAARRLFRWDRRVG</sequence>
<evidence type="ECO:0000256" key="3">
    <source>
        <dbReference type="ARBA" id="ARBA00022989"/>
    </source>
</evidence>
<dbReference type="HOGENOM" id="CLU_039483_1_1_11"/>
<dbReference type="PANTHER" id="PTHR43027:SF2">
    <property type="entry name" value="TRANSPORT PERMEASE PROTEIN"/>
    <property type="match status" value="1"/>
</dbReference>
<dbReference type="EMBL" id="CM001484">
    <property type="protein sequence ID" value="EIE98546.1"/>
    <property type="molecule type" value="Genomic_DNA"/>
</dbReference>
<dbReference type="RefSeq" id="WP_005463337.1">
    <property type="nucleotide sequence ID" value="NZ_CM001484.1"/>
</dbReference>
<feature type="transmembrane region" description="Helical" evidence="5">
    <location>
        <begin position="135"/>
        <end position="154"/>
    </location>
</feature>
<dbReference type="Proteomes" id="UP000005087">
    <property type="component" value="Chromosome"/>
</dbReference>
<name>I1D0S2_9PSEU</name>
<dbReference type="GO" id="GO:0016020">
    <property type="term" value="C:membrane"/>
    <property type="evidence" value="ECO:0007669"/>
    <property type="project" value="UniProtKB-SubCell"/>
</dbReference>
<keyword evidence="2 5" id="KW-0812">Transmembrane</keyword>
<keyword evidence="8" id="KW-1185">Reference proteome</keyword>
<reference evidence="8" key="2">
    <citation type="submission" date="2012-01" db="EMBL/GenBank/DDBJ databases">
        <title>Noncontiguous Finished sequence of chromosome of Saccharomonospora glauca K62.</title>
        <authorList>
            <consortium name="US DOE Joint Genome Institute"/>
            <person name="Lucas S."/>
            <person name="Han J."/>
            <person name="Lapidus A."/>
            <person name="Cheng J.-F."/>
            <person name="Goodwin L."/>
            <person name="Pitluck S."/>
            <person name="Peters L."/>
            <person name="Mikhailova N."/>
            <person name="Held B."/>
            <person name="Detter J.C."/>
            <person name="Han C."/>
            <person name="Tapia R."/>
            <person name="Land M."/>
            <person name="Hauser L."/>
            <person name="Kyrpides N."/>
            <person name="Ivanova N."/>
            <person name="Pagani I."/>
            <person name="Brambilla E.-M."/>
            <person name="Klenk H.-P."/>
            <person name="Woyke T."/>
        </authorList>
    </citation>
    <scope>NUCLEOTIDE SEQUENCE [LARGE SCALE GENOMIC DNA]</scope>
    <source>
        <strain evidence="8">K62</strain>
    </source>
</reference>
<evidence type="ECO:0000256" key="1">
    <source>
        <dbReference type="ARBA" id="ARBA00004141"/>
    </source>
</evidence>
<keyword evidence="4 5" id="KW-0472">Membrane</keyword>
<keyword evidence="3 5" id="KW-1133">Transmembrane helix</keyword>
<feature type="transmembrane region" description="Helical" evidence="5">
    <location>
        <begin position="97"/>
        <end position="123"/>
    </location>
</feature>
<gene>
    <name evidence="7" type="ORF">SacglDRAFT_01631</name>
</gene>
<dbReference type="InterPro" id="IPR013525">
    <property type="entry name" value="ABC2_TM"/>
</dbReference>
<dbReference type="PANTHER" id="PTHR43027">
    <property type="entry name" value="DOXORUBICIN RESISTANCE ABC TRANSPORTER PERMEASE PROTEIN DRRC-RELATED"/>
    <property type="match status" value="1"/>
</dbReference>
<dbReference type="eggNOG" id="COG1668">
    <property type="taxonomic scope" value="Bacteria"/>
</dbReference>
<evidence type="ECO:0000313" key="7">
    <source>
        <dbReference type="EMBL" id="EIE98546.1"/>
    </source>
</evidence>
<evidence type="ECO:0000256" key="2">
    <source>
        <dbReference type="ARBA" id="ARBA00022692"/>
    </source>
</evidence>
<dbReference type="GO" id="GO:0140359">
    <property type="term" value="F:ABC-type transporter activity"/>
    <property type="evidence" value="ECO:0007669"/>
    <property type="project" value="InterPro"/>
</dbReference>
<evidence type="ECO:0000259" key="6">
    <source>
        <dbReference type="Pfam" id="PF01061"/>
    </source>
</evidence>
<evidence type="ECO:0000256" key="5">
    <source>
        <dbReference type="SAM" id="Phobius"/>
    </source>
</evidence>
<evidence type="ECO:0000313" key="8">
    <source>
        <dbReference type="Proteomes" id="UP000005087"/>
    </source>
</evidence>
<reference evidence="7 8" key="1">
    <citation type="submission" date="2011-09" db="EMBL/GenBank/DDBJ databases">
        <authorList>
            <consortium name="US DOE Joint Genome Institute (JGI-PGF)"/>
            <person name="Lucas S."/>
            <person name="Han J."/>
            <person name="Lapidus A."/>
            <person name="Cheng J.-F."/>
            <person name="Goodwin L."/>
            <person name="Pitluck S."/>
            <person name="Peters L."/>
            <person name="Land M.L."/>
            <person name="Hauser L."/>
            <person name="Brambilla E."/>
            <person name="Klenk H.-P."/>
            <person name="Woyke T.J."/>
        </authorList>
    </citation>
    <scope>NUCLEOTIDE SEQUENCE [LARGE SCALE GENOMIC DNA]</scope>
    <source>
        <strain evidence="7 8">K62</strain>
    </source>
</reference>
<feature type="transmembrane region" description="Helical" evidence="5">
    <location>
        <begin position="21"/>
        <end position="44"/>
    </location>
</feature>
<dbReference type="OrthoDB" id="3399482at2"/>
<feature type="transmembrane region" description="Helical" evidence="5">
    <location>
        <begin position="166"/>
        <end position="184"/>
    </location>
</feature>
<comment type="subcellular location">
    <subcellularLocation>
        <location evidence="1">Membrane</location>
        <topology evidence="1">Multi-pass membrane protein</topology>
    </subcellularLocation>
</comment>
<protein>
    <submittedName>
        <fullName evidence="7">ABC-type multidrug transport system, permease component</fullName>
    </submittedName>
</protein>
<feature type="domain" description="ABC-2 type transporter transmembrane" evidence="6">
    <location>
        <begin position="6"/>
        <end position="177"/>
    </location>
</feature>
<proteinExistence type="predicted"/>